<evidence type="ECO:0000313" key="2">
    <source>
        <dbReference type="Proteomes" id="UP000297245"/>
    </source>
</evidence>
<reference evidence="1 2" key="1">
    <citation type="journal article" date="2019" name="Nat. Ecol. Evol.">
        <title>Megaphylogeny resolves global patterns of mushroom evolution.</title>
        <authorList>
            <person name="Varga T."/>
            <person name="Krizsan K."/>
            <person name="Foldi C."/>
            <person name="Dima B."/>
            <person name="Sanchez-Garcia M."/>
            <person name="Sanchez-Ramirez S."/>
            <person name="Szollosi G.J."/>
            <person name="Szarkandi J.G."/>
            <person name="Papp V."/>
            <person name="Albert L."/>
            <person name="Andreopoulos W."/>
            <person name="Angelini C."/>
            <person name="Antonin V."/>
            <person name="Barry K.W."/>
            <person name="Bougher N.L."/>
            <person name="Buchanan P."/>
            <person name="Buyck B."/>
            <person name="Bense V."/>
            <person name="Catcheside P."/>
            <person name="Chovatia M."/>
            <person name="Cooper J."/>
            <person name="Damon W."/>
            <person name="Desjardin D."/>
            <person name="Finy P."/>
            <person name="Geml J."/>
            <person name="Haridas S."/>
            <person name="Hughes K."/>
            <person name="Justo A."/>
            <person name="Karasinski D."/>
            <person name="Kautmanova I."/>
            <person name="Kiss B."/>
            <person name="Kocsube S."/>
            <person name="Kotiranta H."/>
            <person name="LaButti K.M."/>
            <person name="Lechner B.E."/>
            <person name="Liimatainen K."/>
            <person name="Lipzen A."/>
            <person name="Lukacs Z."/>
            <person name="Mihaltcheva S."/>
            <person name="Morgado L.N."/>
            <person name="Niskanen T."/>
            <person name="Noordeloos M.E."/>
            <person name="Ohm R.A."/>
            <person name="Ortiz-Santana B."/>
            <person name="Ovrebo C."/>
            <person name="Racz N."/>
            <person name="Riley R."/>
            <person name="Savchenko A."/>
            <person name="Shiryaev A."/>
            <person name="Soop K."/>
            <person name="Spirin V."/>
            <person name="Szebenyi C."/>
            <person name="Tomsovsky M."/>
            <person name="Tulloss R.E."/>
            <person name="Uehling J."/>
            <person name="Grigoriev I.V."/>
            <person name="Vagvolgyi C."/>
            <person name="Papp T."/>
            <person name="Martin F.M."/>
            <person name="Miettinen O."/>
            <person name="Hibbett D.S."/>
            <person name="Nagy L.G."/>
        </authorList>
    </citation>
    <scope>NUCLEOTIDE SEQUENCE [LARGE SCALE GENOMIC DNA]</scope>
    <source>
        <strain evidence="1 2">CBS 962.96</strain>
    </source>
</reference>
<protein>
    <submittedName>
        <fullName evidence="1">Uncharacterized protein</fullName>
    </submittedName>
</protein>
<gene>
    <name evidence="1" type="ORF">K435DRAFT_854391</name>
</gene>
<name>A0A4V4HH06_DENBC</name>
<sequence>MSTPAPRLFIPTMTVGPTLVVILVDVSIRAFTLDCLSMSPICQCCEDFFGLSHLVSSLERKSLFPSQLVVYLGIQALPPIGLARGHMSFDVHPAISLFGHTQTLTQIGIIAFLEF</sequence>
<accession>A0A4V4HH06</accession>
<dbReference type="Proteomes" id="UP000297245">
    <property type="component" value="Unassembled WGS sequence"/>
</dbReference>
<keyword evidence="2" id="KW-1185">Reference proteome</keyword>
<evidence type="ECO:0000313" key="1">
    <source>
        <dbReference type="EMBL" id="THV00876.1"/>
    </source>
</evidence>
<dbReference type="AlphaFoldDB" id="A0A4V4HH06"/>
<proteinExistence type="predicted"/>
<dbReference type="EMBL" id="ML179098">
    <property type="protein sequence ID" value="THV00876.1"/>
    <property type="molecule type" value="Genomic_DNA"/>
</dbReference>
<organism evidence="1 2">
    <name type="scientific">Dendrothele bispora (strain CBS 962.96)</name>
    <dbReference type="NCBI Taxonomy" id="1314807"/>
    <lineage>
        <taxon>Eukaryota</taxon>
        <taxon>Fungi</taxon>
        <taxon>Dikarya</taxon>
        <taxon>Basidiomycota</taxon>
        <taxon>Agaricomycotina</taxon>
        <taxon>Agaricomycetes</taxon>
        <taxon>Agaricomycetidae</taxon>
        <taxon>Agaricales</taxon>
        <taxon>Agaricales incertae sedis</taxon>
        <taxon>Dendrothele</taxon>
    </lineage>
</organism>